<dbReference type="GO" id="GO:0009401">
    <property type="term" value="P:phosphoenolpyruvate-dependent sugar phosphotransferase system"/>
    <property type="evidence" value="ECO:0007669"/>
    <property type="project" value="InterPro"/>
</dbReference>
<dbReference type="AlphaFoldDB" id="D4N117"/>
<dbReference type="RefSeq" id="WP_008394399.1">
    <property type="nucleotide sequence ID" value="NC_021016.1"/>
</dbReference>
<protein>
    <submittedName>
        <fullName evidence="4">PTS glucitol/sorbitol transporter subunit IIA</fullName>
    </submittedName>
    <submittedName>
        <fullName evidence="2">PTS sorbitol transporter subunit IIA</fullName>
    </submittedName>
    <submittedName>
        <fullName evidence="3">Phosphotransferase system sorbitol-specific component IIA</fullName>
        <ecNumber evidence="3">2.7.1.69</ecNumber>
    </submittedName>
</protein>
<reference evidence="2 6" key="3">
    <citation type="journal article" date="2016" name="Sci. Rep.">
        <title>Accelerated dysbiosis of gut microbiota during aggravation of DSS-induced colitis by a butyrate-producing bacterium.</title>
        <authorList>
            <person name="Zhang Q."/>
            <person name="Wu Y."/>
            <person name="Wang J."/>
            <person name="Wu G."/>
            <person name="Long W."/>
            <person name="Xue Z."/>
            <person name="Wang L."/>
            <person name="Zhang X."/>
            <person name="Pang X."/>
            <person name="Zhao Y."/>
            <person name="Zhao L."/>
            <person name="Zhang C."/>
        </authorList>
    </citation>
    <scope>NUCLEOTIDE SEQUENCE [LARGE SCALE GENOMIC DNA]</scope>
    <source>
        <strain evidence="2 6">BPB5</strain>
    </source>
</reference>
<dbReference type="PATRIC" id="fig|245018.3.peg.1930"/>
<reference evidence="4 7" key="4">
    <citation type="journal article" date="2020" name="Cell Host Microbe">
        <title>Functional and Genomic Variation between Human-Derived Isolates of Lachnospiraceae Reveals Inter- and Intra-Species Diversity.</title>
        <authorList>
            <person name="Sorbara M.T."/>
            <person name="Littmann E.R."/>
            <person name="Fontana E."/>
            <person name="Moody T.U."/>
            <person name="Kohout C.E."/>
            <person name="Gjonbalaj M."/>
            <person name="Eaton V."/>
            <person name="Seok R."/>
            <person name="Leiner I.M."/>
            <person name="Pamer E.G."/>
        </authorList>
    </citation>
    <scope>NUCLEOTIDE SEQUENCE [LARGE SCALE GENOMIC DNA]</scope>
    <source>
        <strain evidence="4 7">MSK.14.57</strain>
    </source>
</reference>
<reference evidence="3 5" key="1">
    <citation type="submission" date="2010-03" db="EMBL/GenBank/DDBJ databases">
        <title>The genome sequence of Clostridiales sp. SSC/2.</title>
        <authorList>
            <consortium name="metaHIT consortium -- http://www.metahit.eu/"/>
            <person name="Pajon A."/>
            <person name="Turner K."/>
            <person name="Parkhill J."/>
            <person name="Duncan S."/>
            <person name="Flint H."/>
        </authorList>
    </citation>
    <scope>NUCLEOTIDE SEQUENCE [LARGE SCALE GENOMIC DNA]</scope>
    <source>
        <strain evidence="3 5">SSC/2</strain>
    </source>
</reference>
<sequence>METIYQTIVKDCGCDVGAFDKKNFLITFGHKTLVTLKDFCYFIDVTPLKKKIWAGDILKIDDQEYEILRIGEIASDNLAALGHITIFFTEEGECLPGSIRVKGKEFPKIEKESKIEILRK</sequence>
<keyword evidence="3" id="KW-0808">Transferase</keyword>
<evidence type="ECO:0000313" key="3">
    <source>
        <dbReference type="EMBL" id="CBL38562.1"/>
    </source>
</evidence>
<dbReference type="GO" id="GO:0008982">
    <property type="term" value="F:protein-N(PI)-phosphohistidine-sugar phosphotransferase activity"/>
    <property type="evidence" value="ECO:0007669"/>
    <property type="project" value="InterPro"/>
</dbReference>
<reference evidence="3 5" key="2">
    <citation type="submission" date="2010-03" db="EMBL/GenBank/DDBJ databases">
        <authorList>
            <person name="Pajon A."/>
        </authorList>
    </citation>
    <scope>NUCLEOTIDE SEQUENCE [LARGE SCALE GENOMIC DNA]</scope>
    <source>
        <strain evidence="3 5">SSC/2</strain>
    </source>
</reference>
<dbReference type="GO" id="GO:0005737">
    <property type="term" value="C:cytoplasm"/>
    <property type="evidence" value="ECO:0007669"/>
    <property type="project" value="InterPro"/>
</dbReference>
<dbReference type="Pfam" id="PF03829">
    <property type="entry name" value="PTSIIA_gutA"/>
    <property type="match status" value="1"/>
</dbReference>
<dbReference type="Proteomes" id="UP001644750">
    <property type="component" value="Unassembled WGS sequence"/>
</dbReference>
<dbReference type="InterPro" id="IPR004716">
    <property type="entry name" value="PTS_IIA_glucitol/sorbitol-sp"/>
</dbReference>
<evidence type="ECO:0000313" key="7">
    <source>
        <dbReference type="Proteomes" id="UP001644750"/>
    </source>
</evidence>
<reference evidence="4" key="5">
    <citation type="submission" date="2020-02" db="EMBL/GenBank/DDBJ databases">
        <authorList>
            <person name="Littmann E."/>
            <person name="Sorbara M."/>
        </authorList>
    </citation>
    <scope>NUCLEOTIDE SEQUENCE</scope>
    <source>
        <strain evidence="4">MSK.14.57</strain>
    </source>
</reference>
<dbReference type="EMBL" id="JAAITB010000010">
    <property type="protein sequence ID" value="NSJ79121.1"/>
    <property type="molecule type" value="Genomic_DNA"/>
</dbReference>
<evidence type="ECO:0000256" key="1">
    <source>
        <dbReference type="PROSITE-ProRule" id="PRU00420"/>
    </source>
</evidence>
<dbReference type="Proteomes" id="UP000008960">
    <property type="component" value="Chromosome"/>
</dbReference>
<comment type="caution">
    <text evidence="1">Lacks conserved residue(s) required for the propagation of feature annotation.</text>
</comment>
<dbReference type="EC" id="2.7.1.69" evidence="3"/>
<dbReference type="InterPro" id="IPR036665">
    <property type="entry name" value="PTS_IIA_glucitol/sorbitol_sf"/>
</dbReference>
<keyword evidence="7" id="KW-1185">Reference proteome</keyword>
<dbReference type="SUPFAM" id="SSF141530">
    <property type="entry name" value="PTSIIA/GutA-like"/>
    <property type="match status" value="1"/>
</dbReference>
<dbReference type="Gene3D" id="2.40.33.40">
    <property type="entry name" value="Phosphotransferase system, glucitol/sorbitol-specific IIA component"/>
    <property type="match status" value="1"/>
</dbReference>
<organism evidence="3 5">
    <name type="scientific">Anaerostipes hadrus</name>
    <dbReference type="NCBI Taxonomy" id="649756"/>
    <lineage>
        <taxon>Bacteria</taxon>
        <taxon>Bacillati</taxon>
        <taxon>Bacillota</taxon>
        <taxon>Clostridia</taxon>
        <taxon>Lachnospirales</taxon>
        <taxon>Lachnospiraceae</taxon>
        <taxon>Anaerostipes</taxon>
    </lineage>
</organism>
<dbReference type="Proteomes" id="UP000188159">
    <property type="component" value="Chromosome"/>
</dbReference>
<dbReference type="EMBL" id="CP012098">
    <property type="protein sequence ID" value="AQP38712.1"/>
    <property type="molecule type" value="Genomic_DNA"/>
</dbReference>
<gene>
    <name evidence="3" type="ORF">CL2_16340</name>
    <name evidence="2" type="ORF">DO83_03275</name>
    <name evidence="4" type="ORF">G5A72_05875</name>
</gene>
<dbReference type="GO" id="GO:0016301">
    <property type="term" value="F:kinase activity"/>
    <property type="evidence" value="ECO:0007669"/>
    <property type="project" value="TreeGrafter"/>
</dbReference>
<dbReference type="KEGG" id="bprl:CL2_16340"/>
<accession>D4N117</accession>
<evidence type="ECO:0000313" key="5">
    <source>
        <dbReference type="Proteomes" id="UP000008960"/>
    </source>
</evidence>
<evidence type="ECO:0000313" key="4">
    <source>
        <dbReference type="EMBL" id="NSJ79121.1"/>
    </source>
</evidence>
<name>D4N117_ANAHA</name>
<evidence type="ECO:0000313" key="6">
    <source>
        <dbReference type="Proteomes" id="UP000188159"/>
    </source>
</evidence>
<dbReference type="PANTHER" id="PTHR40398:SF1">
    <property type="entry name" value="PTS SYSTEM GLUCITOL_SORBITOL-SPECIFIC EIIA COMPONENT"/>
    <property type="match status" value="1"/>
</dbReference>
<proteinExistence type="predicted"/>
<evidence type="ECO:0000313" key="2">
    <source>
        <dbReference type="EMBL" id="AQP38712.1"/>
    </source>
</evidence>
<dbReference type="EMBL" id="FP929061">
    <property type="protein sequence ID" value="CBL38562.1"/>
    <property type="molecule type" value="Genomic_DNA"/>
</dbReference>
<dbReference type="PROSITE" id="PS51097">
    <property type="entry name" value="PTS_EIIA_TYPE_5"/>
    <property type="match status" value="1"/>
</dbReference>
<dbReference type="PANTHER" id="PTHR40398">
    <property type="entry name" value="PTS SYSTEM GLUCITOL/SORBITOL-SPECIFIC EIIA COMPONENT"/>
    <property type="match status" value="1"/>
</dbReference>